<feature type="transmembrane region" description="Helical" evidence="1">
    <location>
        <begin position="343"/>
        <end position="364"/>
    </location>
</feature>
<gene>
    <name evidence="2" type="ORF">BOTCAL_0631g00090</name>
</gene>
<name>A0A4Y8CK33_9HELO</name>
<keyword evidence="1" id="KW-0812">Transmembrane</keyword>
<proteinExistence type="predicted"/>
<dbReference type="OrthoDB" id="3538303at2759"/>
<evidence type="ECO:0000256" key="1">
    <source>
        <dbReference type="SAM" id="Phobius"/>
    </source>
</evidence>
<keyword evidence="3" id="KW-1185">Reference proteome</keyword>
<feature type="transmembrane region" description="Helical" evidence="1">
    <location>
        <begin position="274"/>
        <end position="293"/>
    </location>
</feature>
<protein>
    <submittedName>
        <fullName evidence="2">Uncharacterized protein</fullName>
    </submittedName>
</protein>
<dbReference type="Proteomes" id="UP000297299">
    <property type="component" value="Unassembled WGS sequence"/>
</dbReference>
<feature type="transmembrane region" description="Helical" evidence="1">
    <location>
        <begin position="300"/>
        <end position="323"/>
    </location>
</feature>
<sequence>MSSSSDSLVLSRPTSNPYASLIARRRPAPAPVDIDFTVRLSVWERGSCQTNSHLAHHIRFILQQIDGGGAENPNPWTVTALPHSIYPVGPWPRPIQVDISCHIIDIFLSKPSSLEAAYEDRMELVDWLFQHFRAYMSNQDYVEPIYSDRLIGFALNYPAIPNGETSYTRLNVQEFHLPEIKEWEKTKTEFVRNKFYNGLLLALDRVAEVVKAYKEMIQEIPNDTFPNFYAKGLAAAKAATGVLPDVMEKYPLLKDIDQSTIDDLIHQHTPLVKFIWGTAAGLIVFGSIILCAAPVTAPAAALTGSAMGSTAVFSTSVSVAGWPLAVAETAGLIATRTALSSGFVFKSMAGGALIGGFMSIPELLKEMESHNSMLNYLLYPS</sequence>
<dbReference type="EMBL" id="PHWZ01000628">
    <property type="protein sequence ID" value="TEY34369.1"/>
    <property type="molecule type" value="Genomic_DNA"/>
</dbReference>
<organism evidence="2 3">
    <name type="scientific">Botryotinia calthae</name>
    <dbReference type="NCBI Taxonomy" id="38488"/>
    <lineage>
        <taxon>Eukaryota</taxon>
        <taxon>Fungi</taxon>
        <taxon>Dikarya</taxon>
        <taxon>Ascomycota</taxon>
        <taxon>Pezizomycotina</taxon>
        <taxon>Leotiomycetes</taxon>
        <taxon>Helotiales</taxon>
        <taxon>Sclerotiniaceae</taxon>
        <taxon>Botryotinia</taxon>
    </lineage>
</organism>
<accession>A0A4Y8CK33</accession>
<keyword evidence="1" id="KW-1133">Transmembrane helix</keyword>
<comment type="caution">
    <text evidence="2">The sequence shown here is derived from an EMBL/GenBank/DDBJ whole genome shotgun (WGS) entry which is preliminary data.</text>
</comment>
<dbReference type="AlphaFoldDB" id="A0A4Y8CK33"/>
<keyword evidence="1" id="KW-0472">Membrane</keyword>
<evidence type="ECO:0000313" key="3">
    <source>
        <dbReference type="Proteomes" id="UP000297299"/>
    </source>
</evidence>
<evidence type="ECO:0000313" key="2">
    <source>
        <dbReference type="EMBL" id="TEY34369.1"/>
    </source>
</evidence>
<reference evidence="2 3" key="1">
    <citation type="submission" date="2017-11" db="EMBL/GenBank/DDBJ databases">
        <title>Comparative genomics of Botrytis spp.</title>
        <authorList>
            <person name="Valero-Jimenez C.A."/>
            <person name="Tapia P."/>
            <person name="Veloso J."/>
            <person name="Silva-Moreno E."/>
            <person name="Staats M."/>
            <person name="Valdes J.H."/>
            <person name="Van Kan J.A.L."/>
        </authorList>
    </citation>
    <scope>NUCLEOTIDE SEQUENCE [LARGE SCALE GENOMIC DNA]</scope>
    <source>
        <strain evidence="2 3">MUCL2830</strain>
    </source>
</reference>